<keyword evidence="6" id="KW-0030">Aminoacyl-tRNA synthetase</keyword>
<dbReference type="InterPro" id="IPR013155">
    <property type="entry name" value="M/V/L/I-tRNA-synth_anticd-bd"/>
</dbReference>
<feature type="non-terminal residue" evidence="11">
    <location>
        <position position="1"/>
    </location>
</feature>
<evidence type="ECO:0000256" key="5">
    <source>
        <dbReference type="ARBA" id="ARBA00022917"/>
    </source>
</evidence>
<dbReference type="InterPro" id="IPR014729">
    <property type="entry name" value="Rossmann-like_a/b/a_fold"/>
</dbReference>
<feature type="domain" description="Aminoacyl-tRNA synthetase class Ia" evidence="9">
    <location>
        <begin position="6"/>
        <end position="99"/>
    </location>
</feature>
<dbReference type="SUPFAM" id="SSF52374">
    <property type="entry name" value="Nucleotidylyl transferase"/>
    <property type="match status" value="1"/>
</dbReference>
<dbReference type="Gene3D" id="3.40.50.620">
    <property type="entry name" value="HUPs"/>
    <property type="match status" value="1"/>
</dbReference>
<dbReference type="EMBL" id="BARW01033533">
    <property type="protein sequence ID" value="GAJ10769.1"/>
    <property type="molecule type" value="Genomic_DNA"/>
</dbReference>
<gene>
    <name evidence="11" type="ORF">S12H4_52792</name>
</gene>
<comment type="catalytic activity">
    <reaction evidence="8">
        <text>tRNA(Val) + L-valine + ATP = L-valyl-tRNA(Val) + AMP + diphosphate</text>
        <dbReference type="Rhea" id="RHEA:10704"/>
        <dbReference type="Rhea" id="RHEA-COMP:9672"/>
        <dbReference type="Rhea" id="RHEA-COMP:9708"/>
        <dbReference type="ChEBI" id="CHEBI:30616"/>
        <dbReference type="ChEBI" id="CHEBI:33019"/>
        <dbReference type="ChEBI" id="CHEBI:57762"/>
        <dbReference type="ChEBI" id="CHEBI:78442"/>
        <dbReference type="ChEBI" id="CHEBI:78537"/>
        <dbReference type="ChEBI" id="CHEBI:456215"/>
        <dbReference type="EC" id="6.1.1.9"/>
    </reaction>
</comment>
<keyword evidence="5" id="KW-0648">Protein biosynthesis</keyword>
<dbReference type="InterPro" id="IPR002300">
    <property type="entry name" value="aa-tRNA-synth_Ia"/>
</dbReference>
<evidence type="ECO:0000256" key="8">
    <source>
        <dbReference type="ARBA" id="ARBA00047552"/>
    </source>
</evidence>
<evidence type="ECO:0000259" key="10">
    <source>
        <dbReference type="Pfam" id="PF08264"/>
    </source>
</evidence>
<reference evidence="11" key="1">
    <citation type="journal article" date="2014" name="Front. Microbiol.">
        <title>High frequency of phylogenetically diverse reductive dehalogenase-homologous genes in deep subseafloor sedimentary metagenomes.</title>
        <authorList>
            <person name="Kawai M."/>
            <person name="Futagami T."/>
            <person name="Toyoda A."/>
            <person name="Takaki Y."/>
            <person name="Nishi S."/>
            <person name="Hori S."/>
            <person name="Arai W."/>
            <person name="Tsubouchi T."/>
            <person name="Morono Y."/>
            <person name="Uchiyama I."/>
            <person name="Ito T."/>
            <person name="Fujiyama A."/>
            <person name="Inagaki F."/>
            <person name="Takami H."/>
        </authorList>
    </citation>
    <scope>NUCLEOTIDE SEQUENCE</scope>
    <source>
        <strain evidence="11">Expedition CK06-06</strain>
    </source>
</reference>
<protein>
    <recommendedName>
        <fullName evidence="1">valine--tRNA ligase</fullName>
        <ecNumber evidence="1">6.1.1.9</ecNumber>
    </recommendedName>
    <alternativeName>
        <fullName evidence="7">Valyl-tRNA synthetase</fullName>
    </alternativeName>
</protein>
<dbReference type="SUPFAM" id="SSF47323">
    <property type="entry name" value="Anticodon-binding domain of a subclass of class I aminoacyl-tRNA synthetases"/>
    <property type="match status" value="1"/>
</dbReference>
<dbReference type="PANTHER" id="PTHR11946:SF93">
    <property type="entry name" value="VALINE--TRNA LIGASE, CHLOROPLASTIC_MITOCHONDRIAL 2"/>
    <property type="match status" value="1"/>
</dbReference>
<organism evidence="11">
    <name type="scientific">marine sediment metagenome</name>
    <dbReference type="NCBI Taxonomy" id="412755"/>
    <lineage>
        <taxon>unclassified sequences</taxon>
        <taxon>metagenomes</taxon>
        <taxon>ecological metagenomes</taxon>
    </lineage>
</organism>
<evidence type="ECO:0000256" key="7">
    <source>
        <dbReference type="ARBA" id="ARBA00029936"/>
    </source>
</evidence>
<dbReference type="GO" id="GO:0004832">
    <property type="term" value="F:valine-tRNA ligase activity"/>
    <property type="evidence" value="ECO:0007669"/>
    <property type="project" value="UniProtKB-EC"/>
</dbReference>
<evidence type="ECO:0000313" key="11">
    <source>
        <dbReference type="EMBL" id="GAJ10769.1"/>
    </source>
</evidence>
<dbReference type="InterPro" id="IPR002303">
    <property type="entry name" value="Valyl-tRNA_ligase"/>
</dbReference>
<keyword evidence="4" id="KW-0067">ATP-binding</keyword>
<dbReference type="InterPro" id="IPR033705">
    <property type="entry name" value="Anticodon_Ia_Val"/>
</dbReference>
<dbReference type="Pfam" id="PF08264">
    <property type="entry name" value="Anticodon_1"/>
    <property type="match status" value="1"/>
</dbReference>
<evidence type="ECO:0000256" key="1">
    <source>
        <dbReference type="ARBA" id="ARBA00013169"/>
    </source>
</evidence>
<dbReference type="GO" id="GO:0006438">
    <property type="term" value="P:valyl-tRNA aminoacylation"/>
    <property type="evidence" value="ECO:0007669"/>
    <property type="project" value="InterPro"/>
</dbReference>
<dbReference type="InterPro" id="IPR009080">
    <property type="entry name" value="tRNAsynth_Ia_anticodon-bd"/>
</dbReference>
<evidence type="ECO:0000256" key="4">
    <source>
        <dbReference type="ARBA" id="ARBA00022840"/>
    </source>
</evidence>
<evidence type="ECO:0000256" key="2">
    <source>
        <dbReference type="ARBA" id="ARBA00022598"/>
    </source>
</evidence>
<dbReference type="Gene3D" id="1.10.730.10">
    <property type="entry name" value="Isoleucyl-tRNA Synthetase, Domain 1"/>
    <property type="match status" value="1"/>
</dbReference>
<dbReference type="GO" id="GO:0005829">
    <property type="term" value="C:cytosol"/>
    <property type="evidence" value="ECO:0007669"/>
    <property type="project" value="TreeGrafter"/>
</dbReference>
<comment type="caution">
    <text evidence="11">The sequence shown here is derived from an EMBL/GenBank/DDBJ whole genome shotgun (WGS) entry which is preliminary data.</text>
</comment>
<name>X1TZR7_9ZZZZ</name>
<keyword evidence="3" id="KW-0547">Nucleotide-binding</keyword>
<dbReference type="AlphaFoldDB" id="X1TZR7"/>
<dbReference type="GO" id="GO:0005524">
    <property type="term" value="F:ATP binding"/>
    <property type="evidence" value="ECO:0007669"/>
    <property type="project" value="UniProtKB-KW"/>
</dbReference>
<accession>X1TZR7</accession>
<dbReference type="EC" id="6.1.1.9" evidence="1"/>
<evidence type="ECO:0000259" key="9">
    <source>
        <dbReference type="Pfam" id="PF00133"/>
    </source>
</evidence>
<evidence type="ECO:0000256" key="6">
    <source>
        <dbReference type="ARBA" id="ARBA00023146"/>
    </source>
</evidence>
<dbReference type="PANTHER" id="PTHR11946">
    <property type="entry name" value="VALYL-TRNA SYNTHETASES"/>
    <property type="match status" value="1"/>
</dbReference>
<dbReference type="Pfam" id="PF00133">
    <property type="entry name" value="tRNA-synt_1"/>
    <property type="match status" value="1"/>
</dbReference>
<dbReference type="CDD" id="cd07962">
    <property type="entry name" value="Anticodon_Ia_Val"/>
    <property type="match status" value="1"/>
</dbReference>
<feature type="domain" description="Methionyl/Valyl/Leucyl/Isoleucyl-tRNA synthetase anticodon-binding" evidence="10">
    <location>
        <begin position="141"/>
        <end position="232"/>
    </location>
</feature>
<sequence>AIKWLEKPSQFKKMFPTSLRPQSHDIIRTWAFYTILKAYLHFNEIPWKDIAIGTYVLDPKGRGMHKSKGNVIWTEDLLAKYNVDVVRYWVGTSTFGEDLPYQEKDLITGQKFQTKLWNSARFAFMHLKDYKKEKSKLEIIDKWFLSKLNKLVKDVTKNFNEYKTGEVTRKTEQFFWHSFCDNYLEIIKDRLYNEKRGKEAKLSAQYGLYHSLLTIIKLMAPITPFITEELYQAFFKK</sequence>
<keyword evidence="2" id="KW-0436">Ligase</keyword>
<feature type="non-terminal residue" evidence="11">
    <location>
        <position position="237"/>
    </location>
</feature>
<evidence type="ECO:0000256" key="3">
    <source>
        <dbReference type="ARBA" id="ARBA00022741"/>
    </source>
</evidence>
<proteinExistence type="predicted"/>